<keyword evidence="1" id="KW-0805">Transcription regulation</keyword>
<keyword evidence="2" id="KW-0238">DNA-binding</keyword>
<protein>
    <submittedName>
        <fullName evidence="5">Helix-turn-helix transcriptional regulator</fullName>
    </submittedName>
</protein>
<dbReference type="Proteomes" id="UP000679126">
    <property type="component" value="Unassembled WGS sequence"/>
</dbReference>
<dbReference type="Gene3D" id="1.10.10.10">
    <property type="entry name" value="Winged helix-like DNA-binding domain superfamily/Winged helix DNA-binding domain"/>
    <property type="match status" value="1"/>
</dbReference>
<evidence type="ECO:0000313" key="6">
    <source>
        <dbReference type="Proteomes" id="UP000679126"/>
    </source>
</evidence>
<keyword evidence="6" id="KW-1185">Reference proteome</keyword>
<keyword evidence="3" id="KW-0804">Transcription</keyword>
<dbReference type="Pfam" id="PF01638">
    <property type="entry name" value="HxlR"/>
    <property type="match status" value="1"/>
</dbReference>
<accession>A0ABS3YKL0</accession>
<name>A0ABS3YKL0_9BACT</name>
<dbReference type="RefSeq" id="WP_209148426.1">
    <property type="nucleotide sequence ID" value="NZ_JAGHKP010000005.1"/>
</dbReference>
<evidence type="ECO:0000256" key="3">
    <source>
        <dbReference type="ARBA" id="ARBA00023163"/>
    </source>
</evidence>
<dbReference type="PANTHER" id="PTHR33204">
    <property type="entry name" value="TRANSCRIPTIONAL REGULATOR, MARR FAMILY"/>
    <property type="match status" value="1"/>
</dbReference>
<evidence type="ECO:0000313" key="5">
    <source>
        <dbReference type="EMBL" id="MBO9155197.1"/>
    </source>
</evidence>
<sequence>MSENERNPEKCKATMEGVRDALYAISGKWRMMVMVAMLGGANRFNEIERAIDGITPKVLSKELKDMELNGFLQRVEIAGNPTQVIYELTPYSKSLSEIVNLLGAWGSRHRKHVMEMSKELNAAKA</sequence>
<dbReference type="PANTHER" id="PTHR33204:SF18">
    <property type="entry name" value="TRANSCRIPTIONAL REGULATORY PROTEIN"/>
    <property type="match status" value="1"/>
</dbReference>
<dbReference type="InterPro" id="IPR036388">
    <property type="entry name" value="WH-like_DNA-bd_sf"/>
</dbReference>
<organism evidence="5 6">
    <name type="scientific">Chitinophaga chungangae</name>
    <dbReference type="NCBI Taxonomy" id="2821488"/>
    <lineage>
        <taxon>Bacteria</taxon>
        <taxon>Pseudomonadati</taxon>
        <taxon>Bacteroidota</taxon>
        <taxon>Chitinophagia</taxon>
        <taxon>Chitinophagales</taxon>
        <taxon>Chitinophagaceae</taxon>
        <taxon>Chitinophaga</taxon>
    </lineage>
</organism>
<gene>
    <name evidence="5" type="ORF">J7I43_23425</name>
</gene>
<dbReference type="InterPro" id="IPR002577">
    <property type="entry name" value="HTH_HxlR"/>
</dbReference>
<dbReference type="EMBL" id="JAGHKP010000005">
    <property type="protein sequence ID" value="MBO9155197.1"/>
    <property type="molecule type" value="Genomic_DNA"/>
</dbReference>
<evidence type="ECO:0000256" key="2">
    <source>
        <dbReference type="ARBA" id="ARBA00023125"/>
    </source>
</evidence>
<evidence type="ECO:0000259" key="4">
    <source>
        <dbReference type="PROSITE" id="PS51118"/>
    </source>
</evidence>
<dbReference type="SUPFAM" id="SSF46785">
    <property type="entry name" value="Winged helix' DNA-binding domain"/>
    <property type="match status" value="1"/>
</dbReference>
<feature type="domain" description="HTH hxlR-type" evidence="4">
    <location>
        <begin position="11"/>
        <end position="114"/>
    </location>
</feature>
<dbReference type="PROSITE" id="PS51118">
    <property type="entry name" value="HTH_HXLR"/>
    <property type="match status" value="1"/>
</dbReference>
<comment type="caution">
    <text evidence="5">The sequence shown here is derived from an EMBL/GenBank/DDBJ whole genome shotgun (WGS) entry which is preliminary data.</text>
</comment>
<evidence type="ECO:0000256" key="1">
    <source>
        <dbReference type="ARBA" id="ARBA00023015"/>
    </source>
</evidence>
<dbReference type="InterPro" id="IPR036390">
    <property type="entry name" value="WH_DNA-bd_sf"/>
</dbReference>
<proteinExistence type="predicted"/>
<reference evidence="6" key="1">
    <citation type="submission" date="2021-03" db="EMBL/GenBank/DDBJ databases">
        <title>Assistant Professor.</title>
        <authorList>
            <person name="Huq M.A."/>
        </authorList>
    </citation>
    <scope>NUCLEOTIDE SEQUENCE [LARGE SCALE GENOMIC DNA]</scope>
    <source>
        <strain evidence="6">MAH-28</strain>
    </source>
</reference>